<evidence type="ECO:0000256" key="4">
    <source>
        <dbReference type="ARBA" id="ARBA00022989"/>
    </source>
</evidence>
<dbReference type="EMBL" id="BMGR01000002">
    <property type="protein sequence ID" value="GGF93711.1"/>
    <property type="molecule type" value="Genomic_DNA"/>
</dbReference>
<dbReference type="Pfam" id="PF00892">
    <property type="entry name" value="EamA"/>
    <property type="match status" value="2"/>
</dbReference>
<keyword evidence="9" id="KW-1185">Reference proteome</keyword>
<name>A0A917CPU0_9BACL</name>
<feature type="transmembrane region" description="Helical" evidence="6">
    <location>
        <begin position="267"/>
        <end position="286"/>
    </location>
</feature>
<feature type="transmembrane region" description="Helical" evidence="6">
    <location>
        <begin position="65"/>
        <end position="83"/>
    </location>
</feature>
<evidence type="ECO:0000256" key="3">
    <source>
        <dbReference type="ARBA" id="ARBA00022692"/>
    </source>
</evidence>
<evidence type="ECO:0000259" key="7">
    <source>
        <dbReference type="Pfam" id="PF00892"/>
    </source>
</evidence>
<sequence length="299" mass="32400">MPRFVYAALILLSLIWGGSFYFIKMLLLDFGPWTIAFLRSACGLIVVAIIMLALKKPFAFRTIPWLAMGMMSIINTAIPWALIGFSETRLTSSMASILNATTPIWTIVVGMLFFGQKSGRAQWLGICIASFGLIILVGIESGSFLSVDTLGVICMLAASICYGIGSQLSKRLLNGFSMYQITFGTLLGCMLATGSMAFTVEEAALSHLASLHTVLMLVGLGGLGSGIAYILFYYIVQKGSPEFATMVTYLVPCTALVWGSTLLDEEIRWNMLTGLFIILAGVFLAGRRRSGKRTTKADS</sequence>
<comment type="subcellular location">
    <subcellularLocation>
        <location evidence="1">Endomembrane system</location>
        <topology evidence="1">Multi-pass membrane protein</topology>
    </subcellularLocation>
</comment>
<proteinExistence type="inferred from homology"/>
<keyword evidence="5 6" id="KW-0472">Membrane</keyword>
<feature type="domain" description="EamA" evidence="7">
    <location>
        <begin position="6"/>
        <end position="137"/>
    </location>
</feature>
<organism evidence="8 9">
    <name type="scientific">Paenibacillus abyssi</name>
    <dbReference type="NCBI Taxonomy" id="1340531"/>
    <lineage>
        <taxon>Bacteria</taxon>
        <taxon>Bacillati</taxon>
        <taxon>Bacillota</taxon>
        <taxon>Bacilli</taxon>
        <taxon>Bacillales</taxon>
        <taxon>Paenibacillaceae</taxon>
        <taxon>Paenibacillus</taxon>
    </lineage>
</organism>
<evidence type="ECO:0000256" key="2">
    <source>
        <dbReference type="ARBA" id="ARBA00007362"/>
    </source>
</evidence>
<gene>
    <name evidence="8" type="ORF">GCM10010916_08800</name>
</gene>
<evidence type="ECO:0000313" key="9">
    <source>
        <dbReference type="Proteomes" id="UP000644756"/>
    </source>
</evidence>
<reference evidence="8" key="1">
    <citation type="journal article" date="2014" name="Int. J. Syst. Evol. Microbiol.">
        <title>Complete genome sequence of Corynebacterium casei LMG S-19264T (=DSM 44701T), isolated from a smear-ripened cheese.</title>
        <authorList>
            <consortium name="US DOE Joint Genome Institute (JGI-PGF)"/>
            <person name="Walter F."/>
            <person name="Albersmeier A."/>
            <person name="Kalinowski J."/>
            <person name="Ruckert C."/>
        </authorList>
    </citation>
    <scope>NUCLEOTIDE SEQUENCE</scope>
    <source>
        <strain evidence="8">CGMCC 1.12987</strain>
    </source>
</reference>
<dbReference type="InterPro" id="IPR050638">
    <property type="entry name" value="AA-Vitamin_Transporters"/>
</dbReference>
<comment type="similarity">
    <text evidence="2">Belongs to the EamA transporter family.</text>
</comment>
<dbReference type="RefSeq" id="WP_188529379.1">
    <property type="nucleotide sequence ID" value="NZ_BMGR01000002.1"/>
</dbReference>
<protein>
    <submittedName>
        <fullName evidence="8">Multidrug DMT transporter permease</fullName>
    </submittedName>
</protein>
<feature type="transmembrane region" description="Helical" evidence="6">
    <location>
        <begin position="33"/>
        <end position="53"/>
    </location>
</feature>
<evidence type="ECO:0000256" key="5">
    <source>
        <dbReference type="ARBA" id="ARBA00023136"/>
    </source>
</evidence>
<keyword evidence="4 6" id="KW-1133">Transmembrane helix</keyword>
<dbReference type="PANTHER" id="PTHR32322">
    <property type="entry name" value="INNER MEMBRANE TRANSPORTER"/>
    <property type="match status" value="1"/>
</dbReference>
<comment type="caution">
    <text evidence="8">The sequence shown here is derived from an EMBL/GenBank/DDBJ whole genome shotgun (WGS) entry which is preliminary data.</text>
</comment>
<feature type="domain" description="EamA" evidence="7">
    <location>
        <begin position="150"/>
        <end position="285"/>
    </location>
</feature>
<feature type="transmembrane region" description="Helical" evidence="6">
    <location>
        <begin position="243"/>
        <end position="261"/>
    </location>
</feature>
<dbReference type="SUPFAM" id="SSF103481">
    <property type="entry name" value="Multidrug resistance efflux transporter EmrE"/>
    <property type="match status" value="2"/>
</dbReference>
<feature type="transmembrane region" description="Helical" evidence="6">
    <location>
        <begin position="210"/>
        <end position="236"/>
    </location>
</feature>
<dbReference type="Proteomes" id="UP000644756">
    <property type="component" value="Unassembled WGS sequence"/>
</dbReference>
<dbReference type="AlphaFoldDB" id="A0A917CPU0"/>
<reference evidence="8" key="2">
    <citation type="submission" date="2020-09" db="EMBL/GenBank/DDBJ databases">
        <authorList>
            <person name="Sun Q."/>
            <person name="Zhou Y."/>
        </authorList>
    </citation>
    <scope>NUCLEOTIDE SEQUENCE</scope>
    <source>
        <strain evidence="8">CGMCC 1.12987</strain>
    </source>
</reference>
<dbReference type="PANTHER" id="PTHR32322:SF9">
    <property type="entry name" value="AMINO-ACID METABOLITE EFFLUX PUMP-RELATED"/>
    <property type="match status" value="1"/>
</dbReference>
<feature type="transmembrane region" description="Helical" evidence="6">
    <location>
        <begin position="176"/>
        <end position="198"/>
    </location>
</feature>
<feature type="transmembrane region" description="Helical" evidence="6">
    <location>
        <begin position="145"/>
        <end position="164"/>
    </location>
</feature>
<dbReference type="InterPro" id="IPR000620">
    <property type="entry name" value="EamA_dom"/>
</dbReference>
<accession>A0A917CPU0</accession>
<dbReference type="GO" id="GO:0016020">
    <property type="term" value="C:membrane"/>
    <property type="evidence" value="ECO:0007669"/>
    <property type="project" value="UniProtKB-SubCell"/>
</dbReference>
<feature type="transmembrane region" description="Helical" evidence="6">
    <location>
        <begin position="95"/>
        <end position="114"/>
    </location>
</feature>
<feature type="transmembrane region" description="Helical" evidence="6">
    <location>
        <begin position="121"/>
        <end position="139"/>
    </location>
</feature>
<evidence type="ECO:0000256" key="6">
    <source>
        <dbReference type="SAM" id="Phobius"/>
    </source>
</evidence>
<dbReference type="InterPro" id="IPR037185">
    <property type="entry name" value="EmrE-like"/>
</dbReference>
<evidence type="ECO:0000256" key="1">
    <source>
        <dbReference type="ARBA" id="ARBA00004127"/>
    </source>
</evidence>
<keyword evidence="3 6" id="KW-0812">Transmembrane</keyword>
<evidence type="ECO:0000313" key="8">
    <source>
        <dbReference type="EMBL" id="GGF93711.1"/>
    </source>
</evidence>